<dbReference type="InterPro" id="IPR032710">
    <property type="entry name" value="NTF2-like_dom_sf"/>
</dbReference>
<dbReference type="AlphaFoldDB" id="A0A9W9KPR0"/>
<evidence type="ECO:0000256" key="2">
    <source>
        <dbReference type="ARBA" id="ARBA00023239"/>
    </source>
</evidence>
<dbReference type="EMBL" id="JAPQKH010000002">
    <property type="protein sequence ID" value="KAJ5113790.1"/>
    <property type="molecule type" value="Genomic_DNA"/>
</dbReference>
<evidence type="ECO:0000259" key="3">
    <source>
        <dbReference type="Pfam" id="PF02982"/>
    </source>
</evidence>
<keyword evidence="5" id="KW-1185">Reference proteome</keyword>
<dbReference type="GO" id="GO:0016829">
    <property type="term" value="F:lyase activity"/>
    <property type="evidence" value="ECO:0007669"/>
    <property type="project" value="UniProtKB-KW"/>
</dbReference>
<organism evidence="4 5">
    <name type="scientific">Penicillium angulare</name>
    <dbReference type="NCBI Taxonomy" id="116970"/>
    <lineage>
        <taxon>Eukaryota</taxon>
        <taxon>Fungi</taxon>
        <taxon>Dikarya</taxon>
        <taxon>Ascomycota</taxon>
        <taxon>Pezizomycotina</taxon>
        <taxon>Eurotiomycetes</taxon>
        <taxon>Eurotiomycetidae</taxon>
        <taxon>Eurotiales</taxon>
        <taxon>Aspergillaceae</taxon>
        <taxon>Penicillium</taxon>
    </lineage>
</organism>
<dbReference type="Gene3D" id="3.10.450.50">
    <property type="match status" value="1"/>
</dbReference>
<dbReference type="Proteomes" id="UP001149165">
    <property type="component" value="Unassembled WGS sequence"/>
</dbReference>
<comment type="caution">
    <text evidence="4">The sequence shown here is derived from an EMBL/GenBank/DDBJ whole genome shotgun (WGS) entry which is preliminary data.</text>
</comment>
<name>A0A9W9KPR0_9EURO</name>
<sequence length="169" mass="18929">MAFELYIPANLNFRDYIAIVQTARAFADGYDCKDEIRLRAVLASFVTADYTGVSESLGCKTYTSEEFITTFLSPHALGKKDLLTQHLLGQPYFICVTTEKIIVEWQQLAGHGKAIPDGEGTGFTKRTSDRCNGMSYMKQVYTKVNGEWKIAGLEPTVLYETGDFEGIRK</sequence>
<accession>A0A9W9KPR0</accession>
<protein>
    <submittedName>
        <fullName evidence="4">NTF2-like protein</fullName>
    </submittedName>
</protein>
<reference evidence="4" key="2">
    <citation type="journal article" date="2023" name="IMA Fungus">
        <title>Comparative genomic study of the Penicillium genus elucidates a diverse pangenome and 15 lateral gene transfer events.</title>
        <authorList>
            <person name="Petersen C."/>
            <person name="Sorensen T."/>
            <person name="Nielsen M.R."/>
            <person name="Sondergaard T.E."/>
            <person name="Sorensen J.L."/>
            <person name="Fitzpatrick D.A."/>
            <person name="Frisvad J.C."/>
            <person name="Nielsen K.L."/>
        </authorList>
    </citation>
    <scope>NUCLEOTIDE SEQUENCE</scope>
    <source>
        <strain evidence="4">IBT 30069</strain>
    </source>
</reference>
<proteinExistence type="inferred from homology"/>
<evidence type="ECO:0000313" key="5">
    <source>
        <dbReference type="Proteomes" id="UP001149165"/>
    </source>
</evidence>
<dbReference type="SUPFAM" id="SSF54427">
    <property type="entry name" value="NTF2-like"/>
    <property type="match status" value="1"/>
</dbReference>
<reference evidence="4" key="1">
    <citation type="submission" date="2022-11" db="EMBL/GenBank/DDBJ databases">
        <authorList>
            <person name="Petersen C."/>
        </authorList>
    </citation>
    <scope>NUCLEOTIDE SEQUENCE</scope>
    <source>
        <strain evidence="4">IBT 30069</strain>
    </source>
</reference>
<keyword evidence="2" id="KW-0456">Lyase</keyword>
<dbReference type="OrthoDB" id="5281072at2759"/>
<dbReference type="Pfam" id="PF02982">
    <property type="entry name" value="Scytalone_dh"/>
    <property type="match status" value="1"/>
</dbReference>
<dbReference type="InterPro" id="IPR049884">
    <property type="entry name" value="Scytalone_dh"/>
</dbReference>
<evidence type="ECO:0000256" key="1">
    <source>
        <dbReference type="ARBA" id="ARBA00008584"/>
    </source>
</evidence>
<gene>
    <name evidence="4" type="ORF">N7456_002324</name>
</gene>
<feature type="domain" description="Scytalone dehydratase-like" evidence="3">
    <location>
        <begin position="10"/>
        <end position="167"/>
    </location>
</feature>
<evidence type="ECO:0000313" key="4">
    <source>
        <dbReference type="EMBL" id="KAJ5113790.1"/>
    </source>
</evidence>
<comment type="similarity">
    <text evidence="1">Belongs to the scytalone dehydratase family.</text>
</comment>